<evidence type="ECO:0000256" key="10">
    <source>
        <dbReference type="PROSITE-ProRule" id="PRU00169"/>
    </source>
</evidence>
<dbReference type="EMBL" id="JAOANI010000022">
    <property type="protein sequence ID" value="MCT7360225.1"/>
    <property type="molecule type" value="Genomic_DNA"/>
</dbReference>
<dbReference type="Proteomes" id="UP001147830">
    <property type="component" value="Unassembled WGS sequence"/>
</dbReference>
<dbReference type="AlphaFoldDB" id="A0A9X2WH23"/>
<dbReference type="GO" id="GO:0000976">
    <property type="term" value="F:transcription cis-regulatory region binding"/>
    <property type="evidence" value="ECO:0007669"/>
    <property type="project" value="TreeGrafter"/>
</dbReference>
<dbReference type="Pfam" id="PF00486">
    <property type="entry name" value="Trans_reg_C"/>
    <property type="match status" value="1"/>
</dbReference>
<feature type="domain" description="Response regulatory" evidence="13">
    <location>
        <begin position="5"/>
        <end position="118"/>
    </location>
</feature>
<evidence type="ECO:0000313" key="15">
    <source>
        <dbReference type="EMBL" id="MCT7360225.1"/>
    </source>
</evidence>
<keyword evidence="3" id="KW-0678">Repressor</keyword>
<dbReference type="CDD" id="cd17574">
    <property type="entry name" value="REC_OmpR"/>
    <property type="match status" value="1"/>
</dbReference>
<dbReference type="InterPro" id="IPR036388">
    <property type="entry name" value="WH-like_DNA-bd_sf"/>
</dbReference>
<dbReference type="InterPro" id="IPR001789">
    <property type="entry name" value="Sig_transdc_resp-reg_receiver"/>
</dbReference>
<dbReference type="GO" id="GO:0005829">
    <property type="term" value="C:cytosol"/>
    <property type="evidence" value="ECO:0007669"/>
    <property type="project" value="TreeGrafter"/>
</dbReference>
<dbReference type="PROSITE" id="PS51755">
    <property type="entry name" value="OMPR_PHOB"/>
    <property type="match status" value="1"/>
</dbReference>
<accession>A0A9X2WH23</accession>
<keyword evidence="9" id="KW-0804">Transcription</keyword>
<feature type="DNA-binding region" description="OmpR/PhoB-type" evidence="11">
    <location>
        <begin position="151"/>
        <end position="251"/>
    </location>
</feature>
<dbReference type="Gene3D" id="3.40.50.2300">
    <property type="match status" value="1"/>
</dbReference>
<keyword evidence="8" id="KW-0010">Activator</keyword>
<feature type="compositionally biased region" description="Polar residues" evidence="12">
    <location>
        <begin position="139"/>
        <end position="154"/>
    </location>
</feature>
<dbReference type="InterPro" id="IPR011006">
    <property type="entry name" value="CheY-like_superfamily"/>
</dbReference>
<proteinExistence type="predicted"/>
<organism evidence="15 16">
    <name type="scientific">Thalassolituus pacificus</name>
    <dbReference type="NCBI Taxonomy" id="2975440"/>
    <lineage>
        <taxon>Bacteria</taxon>
        <taxon>Pseudomonadati</taxon>
        <taxon>Pseudomonadota</taxon>
        <taxon>Gammaproteobacteria</taxon>
        <taxon>Oceanospirillales</taxon>
        <taxon>Oceanospirillaceae</taxon>
        <taxon>Thalassolituus</taxon>
    </lineage>
</organism>
<evidence type="ECO:0000256" key="4">
    <source>
        <dbReference type="ARBA" id="ARBA00022553"/>
    </source>
</evidence>
<evidence type="ECO:0000256" key="3">
    <source>
        <dbReference type="ARBA" id="ARBA00022491"/>
    </source>
</evidence>
<gene>
    <name evidence="15" type="ORF">NYR02_14480</name>
</gene>
<sequence>MSDIRVLLVDDEDDFRTPIALILANQGMDVRQADSAEAMDYILQSFTPDVIVLDVNLPGENGFDAAGRLKQKGCGKIIMLTAYGALEDRLEGLSRGADYYLPKPVDSRELLLIINNMAAQQKPGKLPETKMGEPKPDNHSNAAPATNARENQQTTTEQIWQLNLSEWQIVLPQKTIQSLNLSELKLLLKLASSPGTAISRKELYAALGFKDYAPETRSLDVMVSRLRRRCKAQGHEMPIKTVHSIGYTFNGAIQIIGSSALAEEVEAM</sequence>
<dbReference type="Pfam" id="PF00072">
    <property type="entry name" value="Response_reg"/>
    <property type="match status" value="1"/>
</dbReference>
<dbReference type="GO" id="GO:0032993">
    <property type="term" value="C:protein-DNA complex"/>
    <property type="evidence" value="ECO:0007669"/>
    <property type="project" value="TreeGrafter"/>
</dbReference>
<comment type="caution">
    <text evidence="15">The sequence shown here is derived from an EMBL/GenBank/DDBJ whole genome shotgun (WGS) entry which is preliminary data.</text>
</comment>
<dbReference type="Gene3D" id="1.10.10.10">
    <property type="entry name" value="Winged helix-like DNA-binding domain superfamily/Winged helix DNA-binding domain"/>
    <property type="match status" value="1"/>
</dbReference>
<evidence type="ECO:0000256" key="9">
    <source>
        <dbReference type="ARBA" id="ARBA00023163"/>
    </source>
</evidence>
<feature type="compositionally biased region" description="Basic and acidic residues" evidence="12">
    <location>
        <begin position="125"/>
        <end position="138"/>
    </location>
</feature>
<dbReference type="PROSITE" id="PS50110">
    <property type="entry name" value="RESPONSE_REGULATORY"/>
    <property type="match status" value="1"/>
</dbReference>
<dbReference type="InterPro" id="IPR039420">
    <property type="entry name" value="WalR-like"/>
</dbReference>
<keyword evidence="7 11" id="KW-0238">DNA-binding</keyword>
<dbReference type="RefSeq" id="WP_260977065.1">
    <property type="nucleotide sequence ID" value="NZ_JAOANI010000022.1"/>
</dbReference>
<evidence type="ECO:0000256" key="7">
    <source>
        <dbReference type="ARBA" id="ARBA00023125"/>
    </source>
</evidence>
<dbReference type="InterPro" id="IPR016032">
    <property type="entry name" value="Sig_transdc_resp-reg_C-effctor"/>
</dbReference>
<evidence type="ECO:0000313" key="16">
    <source>
        <dbReference type="Proteomes" id="UP001147830"/>
    </source>
</evidence>
<evidence type="ECO:0000259" key="14">
    <source>
        <dbReference type="PROSITE" id="PS51755"/>
    </source>
</evidence>
<evidence type="ECO:0000256" key="11">
    <source>
        <dbReference type="PROSITE-ProRule" id="PRU01091"/>
    </source>
</evidence>
<keyword evidence="4 10" id="KW-0597">Phosphoprotein</keyword>
<comment type="subcellular location">
    <subcellularLocation>
        <location evidence="1">Cytoplasm</location>
    </subcellularLocation>
</comment>
<dbReference type="PANTHER" id="PTHR48111:SF55">
    <property type="entry name" value="AEROBIC RESPIRATION CONTROL PROTEIN ARCA"/>
    <property type="match status" value="1"/>
</dbReference>
<dbReference type="GO" id="GO:0000156">
    <property type="term" value="F:phosphorelay response regulator activity"/>
    <property type="evidence" value="ECO:0007669"/>
    <property type="project" value="TreeGrafter"/>
</dbReference>
<keyword evidence="5" id="KW-0902">Two-component regulatory system</keyword>
<feature type="region of interest" description="Disordered" evidence="12">
    <location>
        <begin position="123"/>
        <end position="154"/>
    </location>
</feature>
<dbReference type="CDD" id="cd00383">
    <property type="entry name" value="trans_reg_C"/>
    <property type="match status" value="1"/>
</dbReference>
<keyword evidence="6" id="KW-0805">Transcription regulation</keyword>
<evidence type="ECO:0000256" key="8">
    <source>
        <dbReference type="ARBA" id="ARBA00023159"/>
    </source>
</evidence>
<protein>
    <submittedName>
        <fullName evidence="15">Response regulator transcription factor</fullName>
    </submittedName>
</protein>
<keyword evidence="16" id="KW-1185">Reference proteome</keyword>
<dbReference type="SMART" id="SM00448">
    <property type="entry name" value="REC"/>
    <property type="match status" value="1"/>
</dbReference>
<dbReference type="PANTHER" id="PTHR48111">
    <property type="entry name" value="REGULATOR OF RPOS"/>
    <property type="match status" value="1"/>
</dbReference>
<evidence type="ECO:0000256" key="6">
    <source>
        <dbReference type="ARBA" id="ARBA00023015"/>
    </source>
</evidence>
<evidence type="ECO:0000256" key="2">
    <source>
        <dbReference type="ARBA" id="ARBA00022490"/>
    </source>
</evidence>
<dbReference type="InterPro" id="IPR001867">
    <property type="entry name" value="OmpR/PhoB-type_DNA-bd"/>
</dbReference>
<name>A0A9X2WH23_9GAMM</name>
<feature type="modified residue" description="4-aspartylphosphate" evidence="10">
    <location>
        <position position="54"/>
    </location>
</feature>
<reference evidence="15" key="2">
    <citation type="submission" date="2022-08" db="EMBL/GenBank/DDBJ databases">
        <authorList>
            <person name="Dong C."/>
        </authorList>
    </citation>
    <scope>NUCLEOTIDE SEQUENCE</scope>
    <source>
        <strain evidence="15">59MF3M-4</strain>
    </source>
</reference>
<dbReference type="SMART" id="SM00862">
    <property type="entry name" value="Trans_reg_C"/>
    <property type="match status" value="1"/>
</dbReference>
<evidence type="ECO:0000259" key="13">
    <source>
        <dbReference type="PROSITE" id="PS50110"/>
    </source>
</evidence>
<evidence type="ECO:0000256" key="12">
    <source>
        <dbReference type="SAM" id="MobiDB-lite"/>
    </source>
</evidence>
<dbReference type="SUPFAM" id="SSF52172">
    <property type="entry name" value="CheY-like"/>
    <property type="match status" value="1"/>
</dbReference>
<reference evidence="15" key="1">
    <citation type="journal article" date="2022" name="Front. Microbiol.">
        <title>Genome-based taxonomic rearrangement of Oceanobacter-related bacteria including the description of Thalassolituus hydrocarbonoclasticus sp. nov. and Thalassolituus pacificus sp. nov. and emended description of the genus Thalassolituus.</title>
        <authorList>
            <person name="Dong C."/>
            <person name="Wei L."/>
            <person name="Wang J."/>
            <person name="Lai Q."/>
            <person name="Huang Z."/>
            <person name="Shao Z."/>
        </authorList>
    </citation>
    <scope>NUCLEOTIDE SEQUENCE</scope>
    <source>
        <strain evidence="15">59MF3M-4</strain>
    </source>
</reference>
<dbReference type="SUPFAM" id="SSF46894">
    <property type="entry name" value="C-terminal effector domain of the bipartite response regulators"/>
    <property type="match status" value="1"/>
</dbReference>
<keyword evidence="2" id="KW-0963">Cytoplasm</keyword>
<evidence type="ECO:0000256" key="1">
    <source>
        <dbReference type="ARBA" id="ARBA00004496"/>
    </source>
</evidence>
<dbReference type="GO" id="GO:0006355">
    <property type="term" value="P:regulation of DNA-templated transcription"/>
    <property type="evidence" value="ECO:0007669"/>
    <property type="project" value="InterPro"/>
</dbReference>
<evidence type="ECO:0000256" key="5">
    <source>
        <dbReference type="ARBA" id="ARBA00023012"/>
    </source>
</evidence>
<feature type="domain" description="OmpR/PhoB-type" evidence="14">
    <location>
        <begin position="151"/>
        <end position="251"/>
    </location>
</feature>